<dbReference type="Gene3D" id="3.40.50.1820">
    <property type="entry name" value="alpha/beta hydrolase"/>
    <property type="match status" value="1"/>
</dbReference>
<feature type="transmembrane region" description="Helical" evidence="2">
    <location>
        <begin position="631"/>
        <end position="651"/>
    </location>
</feature>
<protein>
    <recommendedName>
        <fullName evidence="5">Lipase family protein</fullName>
    </recommendedName>
</protein>
<accession>A0ABW8AP28</accession>
<feature type="region of interest" description="Disordered" evidence="1">
    <location>
        <begin position="18"/>
        <end position="45"/>
    </location>
</feature>
<dbReference type="InterPro" id="IPR029058">
    <property type="entry name" value="AB_hydrolase_fold"/>
</dbReference>
<gene>
    <name evidence="3" type="ORF">ACIB24_12410</name>
</gene>
<dbReference type="EMBL" id="JBITLV010000003">
    <property type="protein sequence ID" value="MFI7587868.1"/>
    <property type="molecule type" value="Genomic_DNA"/>
</dbReference>
<keyword evidence="2" id="KW-0472">Membrane</keyword>
<feature type="transmembrane region" description="Helical" evidence="2">
    <location>
        <begin position="285"/>
        <end position="311"/>
    </location>
</feature>
<evidence type="ECO:0008006" key="5">
    <source>
        <dbReference type="Google" id="ProtNLM"/>
    </source>
</evidence>
<evidence type="ECO:0000313" key="3">
    <source>
        <dbReference type="EMBL" id="MFI7587868.1"/>
    </source>
</evidence>
<proteinExistence type="predicted"/>
<feature type="transmembrane region" description="Helical" evidence="2">
    <location>
        <begin position="186"/>
        <end position="206"/>
    </location>
</feature>
<reference evidence="3 4" key="1">
    <citation type="submission" date="2024-10" db="EMBL/GenBank/DDBJ databases">
        <title>The Natural Products Discovery Center: Release of the First 8490 Sequenced Strains for Exploring Actinobacteria Biosynthetic Diversity.</title>
        <authorList>
            <person name="Kalkreuter E."/>
            <person name="Kautsar S.A."/>
            <person name="Yang D."/>
            <person name="Bader C.D."/>
            <person name="Teijaro C.N."/>
            <person name="Fluegel L."/>
            <person name="Davis C.M."/>
            <person name="Simpson J.R."/>
            <person name="Lauterbach L."/>
            <person name="Steele A.D."/>
            <person name="Gui C."/>
            <person name="Meng S."/>
            <person name="Li G."/>
            <person name="Viehrig K."/>
            <person name="Ye F."/>
            <person name="Su P."/>
            <person name="Kiefer A.F."/>
            <person name="Nichols A."/>
            <person name="Cepeda A.J."/>
            <person name="Yan W."/>
            <person name="Fan B."/>
            <person name="Jiang Y."/>
            <person name="Adhikari A."/>
            <person name="Zheng C.-J."/>
            <person name="Schuster L."/>
            <person name="Cowan T.M."/>
            <person name="Smanski M.J."/>
            <person name="Chevrette M.G."/>
            <person name="De Carvalho L.P.S."/>
            <person name="Shen B."/>
        </authorList>
    </citation>
    <scope>NUCLEOTIDE SEQUENCE [LARGE SCALE GENOMIC DNA]</scope>
    <source>
        <strain evidence="3 4">NPDC049639</strain>
    </source>
</reference>
<feature type="transmembrane region" description="Helical" evidence="2">
    <location>
        <begin position="477"/>
        <end position="501"/>
    </location>
</feature>
<feature type="transmembrane region" description="Helical" evidence="2">
    <location>
        <begin position="323"/>
        <end position="344"/>
    </location>
</feature>
<dbReference type="RefSeq" id="WP_398280344.1">
    <property type="nucleotide sequence ID" value="NZ_JBITLV010000003.1"/>
</dbReference>
<sequence>MPDDDATVWELRVHGVSDTPPESVLRTRPPGVDHLQPAPDDPLPKLKRVAGDETVGFYQLEQRPTGADERFEVEAFSWGQLTSGRRITDGSTVRDLRRAAWSVLLPFALLNVAMWARPRVSATPGDEGGSFRLGFVVRLLALSLTGTIVLTAVGFGMDELAWQCRGGCGRNVYGLGFLQDVEGGRLAVVGSLLPLLALAFMVAVVWRTFRYEASVPAPGAGRVVSGQEPGELHPMEDENFWRGAALVRVLRWAHLAVALAAVAHALAATVWAYPSGVVDDAGPVGAAAAVSIGSGVVVALAAVAVLLMGLAGKSGRLTGSATWVGRVATTLAVVLVAVGEVVAWNGAGPAADWTASGSYATYQVRSLPGFEGTTRWLYVVQGALLIWCLLENGFEAHAAREALDPQLRDGPDRPAWRGLGTTLFAGGGWAIGLVFSAGVLLGGSWWLNTGDNKEDVKAGLVREAANHTARTSATMQWAAVGLVFGAVLAVAAVGIGLLHWWRLVVVERRRVVEAGGLSGEHARVAAAVAARWRGLHLFDGYRVFSYIGWLATGAALVMALGWGLGTAQAFNVQGTGTPSSCEVLDRGKGRAAELSWSVAAQNPHGPCPFLPRNPSNLPEHVVVVTGWLSDVGGFVAVGVLLAVVALLSGLFRKREVRRLFGIVWDVVTFWPRAAHPFGPPCYAEEAVPKLLTRVAGRPERPLVLAGHSQGGLLAVAAVLRTPDERRRTTFLLTYGTQITRFYGRAFPAFFGPAMRGRIEQRLTGGPDDESRPDVQARWRSLWRPTDPLGWPISATARLTRDDGEVDADNRIDRPVVDPAGYTPVPPGEVLDPPVRQHSDYPLSPEYLDERDAAAATLLRIVG</sequence>
<comment type="caution">
    <text evidence="3">The sequence shown here is derived from an EMBL/GenBank/DDBJ whole genome shotgun (WGS) entry which is preliminary data.</text>
</comment>
<keyword evidence="2" id="KW-1133">Transmembrane helix</keyword>
<feature type="transmembrane region" description="Helical" evidence="2">
    <location>
        <begin position="99"/>
        <end position="116"/>
    </location>
</feature>
<name>A0ABW8AP28_9ACTN</name>
<evidence type="ECO:0000256" key="2">
    <source>
        <dbReference type="SAM" id="Phobius"/>
    </source>
</evidence>
<feature type="transmembrane region" description="Helical" evidence="2">
    <location>
        <begin position="136"/>
        <end position="157"/>
    </location>
</feature>
<feature type="transmembrane region" description="Helical" evidence="2">
    <location>
        <begin position="543"/>
        <end position="564"/>
    </location>
</feature>
<evidence type="ECO:0000256" key="1">
    <source>
        <dbReference type="SAM" id="MobiDB-lite"/>
    </source>
</evidence>
<dbReference type="Proteomes" id="UP001612915">
    <property type="component" value="Unassembled WGS sequence"/>
</dbReference>
<keyword evidence="4" id="KW-1185">Reference proteome</keyword>
<evidence type="ECO:0000313" key="4">
    <source>
        <dbReference type="Proteomes" id="UP001612915"/>
    </source>
</evidence>
<feature type="region of interest" description="Disordered" evidence="1">
    <location>
        <begin position="808"/>
        <end position="834"/>
    </location>
</feature>
<feature type="transmembrane region" description="Helical" evidence="2">
    <location>
        <begin position="376"/>
        <end position="394"/>
    </location>
</feature>
<dbReference type="SUPFAM" id="SSF53474">
    <property type="entry name" value="alpha/beta-Hydrolases"/>
    <property type="match status" value="1"/>
</dbReference>
<organism evidence="3 4">
    <name type="scientific">Spongisporangium articulatum</name>
    <dbReference type="NCBI Taxonomy" id="3362603"/>
    <lineage>
        <taxon>Bacteria</taxon>
        <taxon>Bacillati</taxon>
        <taxon>Actinomycetota</taxon>
        <taxon>Actinomycetes</taxon>
        <taxon>Kineosporiales</taxon>
        <taxon>Kineosporiaceae</taxon>
        <taxon>Spongisporangium</taxon>
    </lineage>
</organism>
<feature type="transmembrane region" description="Helical" evidence="2">
    <location>
        <begin position="415"/>
        <end position="441"/>
    </location>
</feature>
<keyword evidence="2" id="KW-0812">Transmembrane</keyword>
<feature type="transmembrane region" description="Helical" evidence="2">
    <location>
        <begin position="252"/>
        <end position="273"/>
    </location>
</feature>